<keyword evidence="1" id="KW-0732">Signal</keyword>
<gene>
    <name evidence="2" type="ORF">L2A60_01540</name>
</gene>
<dbReference type="Proteomes" id="UP001521209">
    <property type="component" value="Unassembled WGS sequence"/>
</dbReference>
<protein>
    <recommendedName>
        <fullName evidence="4">Lipoprotein</fullName>
    </recommendedName>
</protein>
<comment type="caution">
    <text evidence="2">The sequence shown here is derived from an EMBL/GenBank/DDBJ whole genome shotgun (WGS) entry which is preliminary data.</text>
</comment>
<dbReference type="EMBL" id="JAKGBZ010000002">
    <property type="protein sequence ID" value="MCF3945366.1"/>
    <property type="molecule type" value="Genomic_DNA"/>
</dbReference>
<evidence type="ECO:0008006" key="4">
    <source>
        <dbReference type="Google" id="ProtNLM"/>
    </source>
</evidence>
<accession>A0ABS9DRI2</accession>
<name>A0ABS9DRI2_9PROT</name>
<evidence type="ECO:0000313" key="3">
    <source>
        <dbReference type="Proteomes" id="UP001521209"/>
    </source>
</evidence>
<evidence type="ECO:0000313" key="2">
    <source>
        <dbReference type="EMBL" id="MCF3945366.1"/>
    </source>
</evidence>
<feature type="signal peptide" evidence="1">
    <location>
        <begin position="1"/>
        <end position="28"/>
    </location>
</feature>
<organism evidence="2 3">
    <name type="scientific">Acidiphilium iwatense</name>
    <dbReference type="NCBI Taxonomy" id="768198"/>
    <lineage>
        <taxon>Bacteria</taxon>
        <taxon>Pseudomonadati</taxon>
        <taxon>Pseudomonadota</taxon>
        <taxon>Alphaproteobacteria</taxon>
        <taxon>Acetobacterales</taxon>
        <taxon>Acidocellaceae</taxon>
        <taxon>Acidiphilium</taxon>
    </lineage>
</organism>
<evidence type="ECO:0000256" key="1">
    <source>
        <dbReference type="SAM" id="SignalP"/>
    </source>
</evidence>
<dbReference type="RefSeq" id="WP_235702608.1">
    <property type="nucleotide sequence ID" value="NZ_JAKGBZ010000002.1"/>
</dbReference>
<proteinExistence type="predicted"/>
<feature type="chain" id="PRO_5047134932" description="Lipoprotein" evidence="1">
    <location>
        <begin position="29"/>
        <end position="114"/>
    </location>
</feature>
<reference evidence="2 3" key="1">
    <citation type="submission" date="2022-01" db="EMBL/GenBank/DDBJ databases">
        <authorList>
            <person name="Won M."/>
            <person name="Kim S.-J."/>
            <person name="Kwon S.-W."/>
        </authorList>
    </citation>
    <scope>NUCLEOTIDE SEQUENCE [LARGE SCALE GENOMIC DNA]</scope>
    <source>
        <strain evidence="2 3">KCTC 23505</strain>
    </source>
</reference>
<sequence>MLRLTLMMTAVALPLASCSFGTPPAESAADRADLAACTQRADQINAARHYAYLSRTDQFATPFAGTPNPRYLSNKLAQIHDRQDRINRCVNDSNPAYTGSGAALPEPTIIGPAP</sequence>
<keyword evidence="3" id="KW-1185">Reference proteome</keyword>